<gene>
    <name evidence="1" type="ORF">J2S55_009668</name>
</gene>
<evidence type="ECO:0000313" key="1">
    <source>
        <dbReference type="EMBL" id="MDP9870330.1"/>
    </source>
</evidence>
<dbReference type="Proteomes" id="UP001230426">
    <property type="component" value="Unassembled WGS sequence"/>
</dbReference>
<comment type="caution">
    <text evidence="1">The sequence shown here is derived from an EMBL/GenBank/DDBJ whole genome shotgun (WGS) entry which is preliminary data.</text>
</comment>
<protein>
    <submittedName>
        <fullName evidence="1">Uncharacterized protein</fullName>
    </submittedName>
</protein>
<evidence type="ECO:0000313" key="2">
    <source>
        <dbReference type="Proteomes" id="UP001230426"/>
    </source>
</evidence>
<sequence>MEIVIGADYRLTEDFGVGPGSLPAGAIVKATGIYPPGTPGIGWAEEDTVLANYFNSGGAVQTIALVVSAFEQLFVEA</sequence>
<dbReference type="EMBL" id="JAUSRB010000004">
    <property type="protein sequence ID" value="MDP9870330.1"/>
    <property type="molecule type" value="Genomic_DNA"/>
</dbReference>
<organism evidence="1 2">
    <name type="scientific">Streptosporangium brasiliense</name>
    <dbReference type="NCBI Taxonomy" id="47480"/>
    <lineage>
        <taxon>Bacteria</taxon>
        <taxon>Bacillati</taxon>
        <taxon>Actinomycetota</taxon>
        <taxon>Actinomycetes</taxon>
        <taxon>Streptosporangiales</taxon>
        <taxon>Streptosporangiaceae</taxon>
        <taxon>Streptosporangium</taxon>
    </lineage>
</organism>
<name>A0ABT9RM45_9ACTN</name>
<keyword evidence="2" id="KW-1185">Reference proteome</keyword>
<proteinExistence type="predicted"/>
<accession>A0ABT9RM45</accession>
<reference evidence="1 2" key="1">
    <citation type="submission" date="2023-07" db="EMBL/GenBank/DDBJ databases">
        <title>Sequencing the genomes of 1000 actinobacteria strains.</title>
        <authorList>
            <person name="Klenk H.-P."/>
        </authorList>
    </citation>
    <scope>NUCLEOTIDE SEQUENCE [LARGE SCALE GENOMIC DNA]</scope>
    <source>
        <strain evidence="1 2">DSM 44109</strain>
    </source>
</reference>
<dbReference type="RefSeq" id="WP_306876193.1">
    <property type="nucleotide sequence ID" value="NZ_JAUSRB010000004.1"/>
</dbReference>